<accession>X0AQC8</accession>
<dbReference type="AlphaFoldDB" id="X0AQC8"/>
<dbReference type="EMBL" id="JH659329">
    <property type="protein sequence ID" value="EXK46394.1"/>
    <property type="molecule type" value="Genomic_DNA"/>
</dbReference>
<gene>
    <name evidence="2" type="ORF">FOMG_00116</name>
</gene>
<dbReference type="PANTHER" id="PTHR33112:SF10">
    <property type="entry name" value="TOL"/>
    <property type="match status" value="1"/>
</dbReference>
<evidence type="ECO:0000313" key="2">
    <source>
        <dbReference type="EMBL" id="EXK46394.1"/>
    </source>
</evidence>
<organism evidence="2">
    <name type="scientific">Fusarium oxysporum f. sp. melonis 26406</name>
    <dbReference type="NCBI Taxonomy" id="1089452"/>
    <lineage>
        <taxon>Eukaryota</taxon>
        <taxon>Fungi</taxon>
        <taxon>Dikarya</taxon>
        <taxon>Ascomycota</taxon>
        <taxon>Pezizomycotina</taxon>
        <taxon>Sordariomycetes</taxon>
        <taxon>Hypocreomycetidae</taxon>
        <taxon>Hypocreales</taxon>
        <taxon>Nectriaceae</taxon>
        <taxon>Fusarium</taxon>
        <taxon>Fusarium oxysporum species complex</taxon>
    </lineage>
</organism>
<protein>
    <recommendedName>
        <fullName evidence="1">Metallo-beta-lactamase domain-containing protein</fullName>
    </recommendedName>
</protein>
<dbReference type="HOGENOM" id="CLU_366825_0_0_1"/>
<dbReference type="InterPro" id="IPR001279">
    <property type="entry name" value="Metallo-B-lactamas"/>
</dbReference>
<dbReference type="Proteomes" id="UP000030703">
    <property type="component" value="Unassembled WGS sequence"/>
</dbReference>
<dbReference type="OrthoDB" id="10250730at2759"/>
<reference evidence="2" key="1">
    <citation type="submission" date="2012-04" db="EMBL/GenBank/DDBJ databases">
        <title>The Genome Sequence of Fusarium oxysporum melonis.</title>
        <authorList>
            <consortium name="The Broad Institute Genome Sequencing Platform"/>
            <person name="Ma L.-J."/>
            <person name="Gale L.R."/>
            <person name="Schwartz D.C."/>
            <person name="Zhou S."/>
            <person name="Corby-Kistler H."/>
            <person name="Young S.K."/>
            <person name="Zeng Q."/>
            <person name="Gargeya S."/>
            <person name="Fitzgerald M."/>
            <person name="Haas B."/>
            <person name="Abouelleil A."/>
            <person name="Alvarado L."/>
            <person name="Arachchi H.M."/>
            <person name="Berlin A."/>
            <person name="Brown A."/>
            <person name="Chapman S.B."/>
            <person name="Chen Z."/>
            <person name="Dunbar C."/>
            <person name="Freedman E."/>
            <person name="Gearin G."/>
            <person name="Goldberg J."/>
            <person name="Griggs A."/>
            <person name="Gujja S."/>
            <person name="Heiman D."/>
            <person name="Howarth C."/>
            <person name="Larson L."/>
            <person name="Lui A."/>
            <person name="MacDonald P.J.P."/>
            <person name="Montmayeur A."/>
            <person name="Murphy C."/>
            <person name="Neiman D."/>
            <person name="Pearson M."/>
            <person name="Priest M."/>
            <person name="Roberts A."/>
            <person name="Saif S."/>
            <person name="Shea T."/>
            <person name="Shenoy N."/>
            <person name="Sisk P."/>
            <person name="Stolte C."/>
            <person name="Sykes S."/>
            <person name="Wortman J."/>
            <person name="Nusbaum C."/>
            <person name="Birren B."/>
        </authorList>
    </citation>
    <scope>NUCLEOTIDE SEQUENCE</scope>
    <source>
        <strain evidence="2">26406</strain>
    </source>
</reference>
<dbReference type="SUPFAM" id="SSF56281">
    <property type="entry name" value="Metallo-hydrolase/oxidoreductase"/>
    <property type="match status" value="1"/>
</dbReference>
<dbReference type="VEuPathDB" id="FungiDB:FOMG_00116"/>
<dbReference type="Gene3D" id="3.60.15.10">
    <property type="entry name" value="Ribonuclease Z/Hydroxyacylglutathione hydrolase-like"/>
    <property type="match status" value="1"/>
</dbReference>
<dbReference type="InterPro" id="IPR010730">
    <property type="entry name" value="HET"/>
</dbReference>
<sequence length="760" mass="85713">MAFEIQPERAPALELPRSSQTVRVKAIDTTTNMNCKSDCFVWPPIKGHDELRFTTLCFLIEHHDGSSTKRVLFDLGARKDYWNAAPIAAAMIKSQVPELVIEKGVDEILEESGLPLSMIDAVVWSHWHWDHIGNLSLFPTTVDLVVGPGFTQKMTPGYPDDPNGLVLSKDLSGRKLREPLFDSTIASFKAHDYFGDGSFYLLDVPGHTTGHICGFARTTPDTFVLLGGDCCHFTGAFRPTRYAPMPSVLSDCHLDSLRAQQSLPCTVFTKHHPAVTRTGSGPVGEYNARRTPFYEISDQRTSAYSDPCLAQKSIDKMQVLDAHPNILICLAHDPKLMSLFKLFNEDSKADINDWKEKRIKERALWDFLNEFPRDSYVVFDDELSQVGTPDLPVPGSMEQFQLFQEWLQTCSNTHDHTRPLSLSAGNSNNLPTRVVDVGDGSNLPIHLTMSGDMESATYFALSHRWGDDSTHHVGRTLIANLDDRYNSISWNELPLNFKDAIEVTRGLGVRYLWIDSLCIVQDDNDDWARESVRMEEVYSNAQCVLAASSANSSQEGFLRRTSPSLPFITLQSPEGNISYISKNIDNFRVDVDEAVLNTRGWTLQERALARRTIHFTKNQVYFECSKGVQCESLIRWTNEKVSLLGDSSFPASVEARYKGGRVMLVQALYNQYSKRTFWDAQDRPIAISGLEKRLTTAFNTRGGYGVFETFLERSLLWKKVDTTGSLRLIKFPKDRNVPSWSWMAYDGVISYVEADFNKVA</sequence>
<name>X0AQC8_FUSOX</name>
<dbReference type="SMART" id="SM00849">
    <property type="entry name" value="Lactamase_B"/>
    <property type="match status" value="1"/>
</dbReference>
<reference evidence="2" key="2">
    <citation type="submission" date="2012-05" db="EMBL/GenBank/DDBJ databases">
        <title>Annotation of the Genome Sequence of Fusarium oxysporum f. sp. melonis 26406.</title>
        <authorList>
            <consortium name="The Broad Institute Genomics Platform"/>
            <person name="Ma L.-J."/>
            <person name="Corby-Kistler H."/>
            <person name="Broz K."/>
            <person name="Gale L.R."/>
            <person name="Jonkers W."/>
            <person name="O'Donnell K."/>
            <person name="Ploetz R."/>
            <person name="Steinberg C."/>
            <person name="Schwartz D.C."/>
            <person name="VanEtten H."/>
            <person name="Zhou S."/>
            <person name="Young S.K."/>
            <person name="Zeng Q."/>
            <person name="Gargeya S."/>
            <person name="Fitzgerald M."/>
            <person name="Abouelleil A."/>
            <person name="Alvarado L."/>
            <person name="Chapman S.B."/>
            <person name="Gainer-Dewar J."/>
            <person name="Goldberg J."/>
            <person name="Griggs A."/>
            <person name="Gujja S."/>
            <person name="Hansen M."/>
            <person name="Howarth C."/>
            <person name="Imamovic A."/>
            <person name="Ireland A."/>
            <person name="Larimer J."/>
            <person name="McCowan C."/>
            <person name="Murphy C."/>
            <person name="Pearson M."/>
            <person name="Poon T.W."/>
            <person name="Priest M."/>
            <person name="Roberts A."/>
            <person name="Saif S."/>
            <person name="Shea T."/>
            <person name="Sykes S."/>
            <person name="Wortman J."/>
            <person name="Nusbaum C."/>
            <person name="Birren B."/>
        </authorList>
    </citation>
    <scope>NUCLEOTIDE SEQUENCE</scope>
    <source>
        <strain evidence="2">26406</strain>
    </source>
</reference>
<dbReference type="CDD" id="cd07730">
    <property type="entry name" value="metallo-hydrolase-like_MBL-fold"/>
    <property type="match status" value="1"/>
</dbReference>
<dbReference type="Pfam" id="PF06985">
    <property type="entry name" value="HET"/>
    <property type="match status" value="1"/>
</dbReference>
<evidence type="ECO:0000259" key="1">
    <source>
        <dbReference type="SMART" id="SM00849"/>
    </source>
</evidence>
<feature type="domain" description="Metallo-beta-lactamase" evidence="1">
    <location>
        <begin position="54"/>
        <end position="271"/>
    </location>
</feature>
<dbReference type="Pfam" id="PF00753">
    <property type="entry name" value="Lactamase_B"/>
    <property type="match status" value="1"/>
</dbReference>
<dbReference type="PANTHER" id="PTHR33112">
    <property type="entry name" value="DOMAIN PROTEIN, PUTATIVE-RELATED"/>
    <property type="match status" value="1"/>
</dbReference>
<proteinExistence type="predicted"/>
<dbReference type="InterPro" id="IPR036866">
    <property type="entry name" value="RibonucZ/Hydroxyglut_hydro"/>
</dbReference>